<dbReference type="Gene3D" id="3.40.50.300">
    <property type="entry name" value="P-loop containing nucleotide triphosphate hydrolases"/>
    <property type="match status" value="1"/>
</dbReference>
<sequence>MHTVNDPITWHPQRLTVAGVSGAGKTTLCDQLAGLLNYPRVEIDSLHHGPQWTPRPAFVQDVKDFIAGPRWVIELQYRQVRPLIVARADTLLWLDYPTPITMARLIARTVRRRRRGEELWNGNYEPALHTFFTDKEHIIRWGWNTRNQLKPVIPTLEARFPGLHVVHLQHPRQTERWVQQLREQRRLR</sequence>
<accession>A0A5B7WVB2</accession>
<dbReference type="SUPFAM" id="SSF52540">
    <property type="entry name" value="P-loop containing nucleoside triphosphate hydrolases"/>
    <property type="match status" value="1"/>
</dbReference>
<dbReference type="KEGG" id="gcr:GcLGCM259_2125"/>
<evidence type="ECO:0000313" key="2">
    <source>
        <dbReference type="Proteomes" id="UP000307000"/>
    </source>
</evidence>
<organism evidence="1 2">
    <name type="scientific">Glutamicibacter creatinolyticus</name>
    <dbReference type="NCBI Taxonomy" id="162496"/>
    <lineage>
        <taxon>Bacteria</taxon>
        <taxon>Bacillati</taxon>
        <taxon>Actinomycetota</taxon>
        <taxon>Actinomycetes</taxon>
        <taxon>Micrococcales</taxon>
        <taxon>Micrococcaceae</taxon>
        <taxon>Glutamicibacter</taxon>
    </lineage>
</organism>
<keyword evidence="2" id="KW-1185">Reference proteome</keyword>
<dbReference type="PANTHER" id="PTHR37816:SF1">
    <property type="entry name" value="TOXIN"/>
    <property type="match status" value="1"/>
</dbReference>
<evidence type="ECO:0000313" key="1">
    <source>
        <dbReference type="EMBL" id="QCY47839.1"/>
    </source>
</evidence>
<dbReference type="InterPro" id="IPR052922">
    <property type="entry name" value="Cytidylate_Kinase-2"/>
</dbReference>
<dbReference type="EMBL" id="CP034412">
    <property type="protein sequence ID" value="QCY47839.1"/>
    <property type="molecule type" value="Genomic_DNA"/>
</dbReference>
<gene>
    <name evidence="1" type="ORF">GcLGCM259_2125</name>
</gene>
<proteinExistence type="predicted"/>
<dbReference type="AlphaFoldDB" id="A0A5B7WVB2"/>
<dbReference type="PANTHER" id="PTHR37816">
    <property type="entry name" value="YALI0E33011P"/>
    <property type="match status" value="1"/>
</dbReference>
<dbReference type="RefSeq" id="WP_138926619.1">
    <property type="nucleotide sequence ID" value="NZ_CP034412.1"/>
</dbReference>
<protein>
    <submittedName>
        <fullName evidence="1">AAA family ATPase</fullName>
    </submittedName>
</protein>
<dbReference type="CDD" id="cd00267">
    <property type="entry name" value="ABC_ATPase"/>
    <property type="match status" value="1"/>
</dbReference>
<name>A0A5B7WVB2_9MICC</name>
<dbReference type="InterPro" id="IPR027417">
    <property type="entry name" value="P-loop_NTPase"/>
</dbReference>
<reference evidence="1 2" key="1">
    <citation type="submission" date="2018-12" db="EMBL/GenBank/DDBJ databases">
        <title>Complete Genome Sequence of Glutamicibacter creatinolyticus strain LGCM259,isolated from an abscess of a 12-year-old mare in Italy.</title>
        <authorList>
            <person name="Santos R.G."/>
            <person name="Silva A.L."/>
            <person name="Seyffert N."/>
            <person name="Castro T.L.P."/>
            <person name="Attili A.R."/>
            <person name="Rifici C."/>
            <person name="Mazzullo G."/>
            <person name="Brenig B."/>
            <person name="Venanzi F."/>
            <person name="Azevedo V."/>
        </authorList>
    </citation>
    <scope>NUCLEOTIDE SEQUENCE [LARGE SCALE GENOMIC DNA]</scope>
    <source>
        <strain evidence="1 2">LGCM 259</strain>
    </source>
</reference>
<dbReference type="Proteomes" id="UP000307000">
    <property type="component" value="Chromosome"/>
</dbReference>